<keyword evidence="1" id="KW-0812">Transmembrane</keyword>
<sequence length="161" mass="17013">MIGRPGWVVARWVRRAAWWVFVVVALVAGRVSWLRFGDERPFVSQETYASSVGGGEVGTYNTTIEMTYDVGRDGAWVTPASAVIAAVLIVSAVIHALLTRRGRLVTVMTVAAAPLCVFAVSAAVNGIGRISFAALPAAGIVLAAVALHETATALARPRRDP</sequence>
<gene>
    <name evidence="2" type="ORF">ACFQ04_00905</name>
</gene>
<keyword evidence="3" id="KW-1185">Reference proteome</keyword>
<feature type="transmembrane region" description="Helical" evidence="1">
    <location>
        <begin position="130"/>
        <end position="155"/>
    </location>
</feature>
<evidence type="ECO:0000313" key="2">
    <source>
        <dbReference type="EMBL" id="MFD0924286.1"/>
    </source>
</evidence>
<evidence type="ECO:0000256" key="1">
    <source>
        <dbReference type="SAM" id="Phobius"/>
    </source>
</evidence>
<name>A0ABW3G1D5_9NOCA</name>
<reference evidence="3" key="1">
    <citation type="journal article" date="2019" name="Int. J. Syst. Evol. Microbiol.">
        <title>The Global Catalogue of Microorganisms (GCM) 10K type strain sequencing project: providing services to taxonomists for standard genome sequencing and annotation.</title>
        <authorList>
            <consortium name="The Broad Institute Genomics Platform"/>
            <consortium name="The Broad Institute Genome Sequencing Center for Infectious Disease"/>
            <person name="Wu L."/>
            <person name="Ma J."/>
        </authorList>
    </citation>
    <scope>NUCLEOTIDE SEQUENCE [LARGE SCALE GENOMIC DNA]</scope>
    <source>
        <strain evidence="3">CCUG 50873</strain>
    </source>
</reference>
<proteinExistence type="predicted"/>
<feature type="transmembrane region" description="Helical" evidence="1">
    <location>
        <begin position="105"/>
        <end position="124"/>
    </location>
</feature>
<dbReference type="RefSeq" id="WP_253647663.1">
    <property type="nucleotide sequence ID" value="NZ_BAAAMO010000002.1"/>
</dbReference>
<dbReference type="Proteomes" id="UP001597068">
    <property type="component" value="Unassembled WGS sequence"/>
</dbReference>
<comment type="caution">
    <text evidence="2">The sequence shown here is derived from an EMBL/GenBank/DDBJ whole genome shotgun (WGS) entry which is preliminary data.</text>
</comment>
<keyword evidence="1" id="KW-1133">Transmembrane helix</keyword>
<feature type="transmembrane region" description="Helical" evidence="1">
    <location>
        <begin position="12"/>
        <end position="33"/>
    </location>
</feature>
<evidence type="ECO:0008006" key="4">
    <source>
        <dbReference type="Google" id="ProtNLM"/>
    </source>
</evidence>
<dbReference type="EMBL" id="JBHTIL010000001">
    <property type="protein sequence ID" value="MFD0924286.1"/>
    <property type="molecule type" value="Genomic_DNA"/>
</dbReference>
<organism evidence="2 3">
    <name type="scientific">Williamsia deligens</name>
    <dbReference type="NCBI Taxonomy" id="321325"/>
    <lineage>
        <taxon>Bacteria</taxon>
        <taxon>Bacillati</taxon>
        <taxon>Actinomycetota</taxon>
        <taxon>Actinomycetes</taxon>
        <taxon>Mycobacteriales</taxon>
        <taxon>Nocardiaceae</taxon>
        <taxon>Williamsia</taxon>
    </lineage>
</organism>
<protein>
    <recommendedName>
        <fullName evidence="4">Dolichyl-phosphate-mannose-protein mannosyltransferase</fullName>
    </recommendedName>
</protein>
<keyword evidence="1" id="KW-0472">Membrane</keyword>
<accession>A0ABW3G1D5</accession>
<evidence type="ECO:0000313" key="3">
    <source>
        <dbReference type="Proteomes" id="UP001597068"/>
    </source>
</evidence>
<feature type="transmembrane region" description="Helical" evidence="1">
    <location>
        <begin position="76"/>
        <end position="98"/>
    </location>
</feature>